<dbReference type="Proteomes" id="UP001530293">
    <property type="component" value="Unassembled WGS sequence"/>
</dbReference>
<gene>
    <name evidence="1" type="ORF">ACHAWU_001006</name>
</gene>
<name>A0ABD3MFQ9_9STRA</name>
<organism evidence="1 2">
    <name type="scientific">Discostella pseudostelligera</name>
    <dbReference type="NCBI Taxonomy" id="259834"/>
    <lineage>
        <taxon>Eukaryota</taxon>
        <taxon>Sar</taxon>
        <taxon>Stramenopiles</taxon>
        <taxon>Ochrophyta</taxon>
        <taxon>Bacillariophyta</taxon>
        <taxon>Coscinodiscophyceae</taxon>
        <taxon>Thalassiosirophycidae</taxon>
        <taxon>Stephanodiscales</taxon>
        <taxon>Stephanodiscaceae</taxon>
        <taxon>Discostella</taxon>
    </lineage>
</organism>
<sequence length="79" mass="9081">MASIQARFNSMLHNTAEYYRPLIRAGSAKPLWHMMIATSILMYTQNYIFNKGATVQAGRKEQKLALEEYYAKHGHSGHH</sequence>
<reference evidence="1 2" key="1">
    <citation type="submission" date="2024-10" db="EMBL/GenBank/DDBJ databases">
        <title>Updated reference genomes for cyclostephanoid diatoms.</title>
        <authorList>
            <person name="Roberts W.R."/>
            <person name="Alverson A.J."/>
        </authorList>
    </citation>
    <scope>NUCLEOTIDE SEQUENCE [LARGE SCALE GENOMIC DNA]</scope>
    <source>
        <strain evidence="1 2">AJA232-27</strain>
    </source>
</reference>
<proteinExistence type="predicted"/>
<evidence type="ECO:0000313" key="2">
    <source>
        <dbReference type="Proteomes" id="UP001530293"/>
    </source>
</evidence>
<accession>A0ABD3MFQ9</accession>
<dbReference type="EMBL" id="JALLBG020000130">
    <property type="protein sequence ID" value="KAL3762859.1"/>
    <property type="molecule type" value="Genomic_DNA"/>
</dbReference>
<comment type="caution">
    <text evidence="1">The sequence shown here is derived from an EMBL/GenBank/DDBJ whole genome shotgun (WGS) entry which is preliminary data.</text>
</comment>
<evidence type="ECO:0000313" key="1">
    <source>
        <dbReference type="EMBL" id="KAL3762859.1"/>
    </source>
</evidence>
<keyword evidence="2" id="KW-1185">Reference proteome</keyword>
<protein>
    <submittedName>
        <fullName evidence="1">Uncharacterized protein</fullName>
    </submittedName>
</protein>
<dbReference type="AlphaFoldDB" id="A0ABD3MFQ9"/>